<dbReference type="EMBL" id="CAJOAX010002332">
    <property type="protein sequence ID" value="CAF3788434.1"/>
    <property type="molecule type" value="Genomic_DNA"/>
</dbReference>
<gene>
    <name evidence="5" type="ORF">OTI717_LOCUS17572</name>
</gene>
<reference evidence="5" key="1">
    <citation type="submission" date="2021-02" db="EMBL/GenBank/DDBJ databases">
        <authorList>
            <person name="Nowell W R."/>
        </authorList>
    </citation>
    <scope>NUCLEOTIDE SEQUENCE</scope>
</reference>
<feature type="compositionally biased region" description="Polar residues" evidence="4">
    <location>
        <begin position="7"/>
        <end position="33"/>
    </location>
</feature>
<evidence type="ECO:0000256" key="3">
    <source>
        <dbReference type="PROSITE-ProRule" id="PRU00339"/>
    </source>
</evidence>
<dbReference type="Pfam" id="PF13424">
    <property type="entry name" value="TPR_12"/>
    <property type="match status" value="3"/>
</dbReference>
<proteinExistence type="predicted"/>
<feature type="repeat" description="TPR" evidence="3">
    <location>
        <begin position="269"/>
        <end position="302"/>
    </location>
</feature>
<accession>A0A819AQF5</accession>
<evidence type="ECO:0000313" key="6">
    <source>
        <dbReference type="Proteomes" id="UP000663823"/>
    </source>
</evidence>
<feature type="repeat" description="TPR" evidence="3">
    <location>
        <begin position="227"/>
        <end position="260"/>
    </location>
</feature>
<evidence type="ECO:0000256" key="2">
    <source>
        <dbReference type="ARBA" id="ARBA00022803"/>
    </source>
</evidence>
<evidence type="ECO:0008006" key="7">
    <source>
        <dbReference type="Google" id="ProtNLM"/>
    </source>
</evidence>
<evidence type="ECO:0000313" key="5">
    <source>
        <dbReference type="EMBL" id="CAF3788434.1"/>
    </source>
</evidence>
<evidence type="ECO:0000256" key="1">
    <source>
        <dbReference type="ARBA" id="ARBA00022737"/>
    </source>
</evidence>
<protein>
    <recommendedName>
        <fullName evidence="7">Kinesin light chain</fullName>
    </recommendedName>
</protein>
<name>A0A819AQF5_9BILA</name>
<comment type="caution">
    <text evidence="5">The sequence shown here is derived from an EMBL/GenBank/DDBJ whole genome shotgun (WGS) entry which is preliminary data.</text>
</comment>
<dbReference type="Gene3D" id="1.25.40.10">
    <property type="entry name" value="Tetratricopeptide repeat domain"/>
    <property type="match status" value="2"/>
</dbReference>
<dbReference type="SMART" id="SM00028">
    <property type="entry name" value="TPR"/>
    <property type="match status" value="6"/>
</dbReference>
<dbReference type="AlphaFoldDB" id="A0A819AQF5"/>
<dbReference type="PANTHER" id="PTHR45641:SF19">
    <property type="entry name" value="NEPHROCYSTIN-3"/>
    <property type="match status" value="1"/>
</dbReference>
<organism evidence="5 6">
    <name type="scientific">Rotaria sordida</name>
    <dbReference type="NCBI Taxonomy" id="392033"/>
    <lineage>
        <taxon>Eukaryota</taxon>
        <taxon>Metazoa</taxon>
        <taxon>Spiralia</taxon>
        <taxon>Gnathifera</taxon>
        <taxon>Rotifera</taxon>
        <taxon>Eurotatoria</taxon>
        <taxon>Bdelloidea</taxon>
        <taxon>Philodinida</taxon>
        <taxon>Philodinidae</taxon>
        <taxon>Rotaria</taxon>
    </lineage>
</organism>
<dbReference type="PROSITE" id="PS50005">
    <property type="entry name" value="TPR"/>
    <property type="match status" value="6"/>
</dbReference>
<keyword evidence="1" id="KW-0677">Repeat</keyword>
<dbReference type="SUPFAM" id="SSF81901">
    <property type="entry name" value="HCP-like"/>
    <property type="match status" value="1"/>
</dbReference>
<feature type="repeat" description="TPR" evidence="3">
    <location>
        <begin position="311"/>
        <end position="344"/>
    </location>
</feature>
<evidence type="ECO:0000256" key="4">
    <source>
        <dbReference type="SAM" id="MobiDB-lite"/>
    </source>
</evidence>
<feature type="region of interest" description="Disordered" evidence="4">
    <location>
        <begin position="1"/>
        <end position="33"/>
    </location>
</feature>
<dbReference type="PANTHER" id="PTHR45641">
    <property type="entry name" value="TETRATRICOPEPTIDE REPEAT PROTEIN (AFU_ORTHOLOGUE AFUA_6G03870)"/>
    <property type="match status" value="1"/>
</dbReference>
<dbReference type="InterPro" id="IPR019734">
    <property type="entry name" value="TPR_rpt"/>
</dbReference>
<dbReference type="InterPro" id="IPR011990">
    <property type="entry name" value="TPR-like_helical_dom_sf"/>
</dbReference>
<dbReference type="Proteomes" id="UP000663823">
    <property type="component" value="Unassembled WGS sequence"/>
</dbReference>
<feature type="repeat" description="TPR" evidence="3">
    <location>
        <begin position="437"/>
        <end position="470"/>
    </location>
</feature>
<sequence length="493" mass="55932">MGCGASAGSTRTNSASTDPQPTTKAAVTPSSSSFSTLLNQQLDSNRISKRDRRTDTNEIIQNFLLIWLDAKIDESNEDYHNSIKHLRRTVNTIKTFQDTEECIDYISKLQNEKAFLIISGALCQTVVPCIHNMTQLYAIYVFCRKQEKYEEWAKDWSKVKGIFIEIILICNVVQQSARQCDEDSIIITGISSLNKIEPSFMYTQLFKEIILEINFDEKKEINDLTDYARENLLGLIKYNQGEYNMAVEFYEKALDIYEKTLPPNHPDLAASYNNIGLVYDKMGEYSKTLSSYERSLEIRKIALPPNHSDLAASYLNIGSVHYSMDEYSKALSSYERSLEIQKLALPPNHPDLASSYSGIGLVYDNMREYSKALSSYERSLEIRNIALPSNHPDLAASYNNIGLVYDKMGEYSKALSSYERSLQIRKIALSPNHPDLATSCNNIGSVYSNMGEYSKALSYYEKAQEIWKKSLPPTHPHIALVKNYSSMGSDEKS</sequence>
<feature type="repeat" description="TPR" evidence="3">
    <location>
        <begin position="395"/>
        <end position="428"/>
    </location>
</feature>
<feature type="repeat" description="TPR" evidence="3">
    <location>
        <begin position="353"/>
        <end position="386"/>
    </location>
</feature>
<keyword evidence="2 3" id="KW-0802">TPR repeat</keyword>
<dbReference type="PROSITE" id="PS50293">
    <property type="entry name" value="TPR_REGION"/>
    <property type="match status" value="3"/>
</dbReference>